<keyword evidence="2" id="KW-1185">Reference proteome</keyword>
<reference evidence="1 2" key="1">
    <citation type="submission" date="2014-06" db="EMBL/GenBank/DDBJ databases">
        <title>Whole Genome Sequences of Three Symbiotic Endozoicomonas Bacteria.</title>
        <authorList>
            <person name="Neave M.J."/>
            <person name="Apprill A."/>
            <person name="Voolstra C.R."/>
        </authorList>
    </citation>
    <scope>NUCLEOTIDE SEQUENCE [LARGE SCALE GENOMIC DNA]</scope>
    <source>
        <strain evidence="1 2">DSM 25634</strain>
    </source>
</reference>
<proteinExistence type="predicted"/>
<dbReference type="STRING" id="1137799.GZ78_02905"/>
<dbReference type="EMBL" id="JOKH01000001">
    <property type="protein sequence ID" value="KEQ19004.1"/>
    <property type="molecule type" value="Genomic_DNA"/>
</dbReference>
<accession>A0A081NKN1</accession>
<sequence>MGNILNHNKTKCRVAIAVLMTSAAILVSGCASHSARNSDEVMTHKPVIDQTKVCQDLGQIFTKSQNGFTDIRKQPSFYNKITLWQTDYQPLDGGCEIWQWSNRYSYVCSRVLPDEQTATHVFDEASRVIGQCLPKSWSQQQVALPDQKGEKIQYAINGQVRGSLEKVSTGGLFSKAWTVYLLISSPVNTQ</sequence>
<gene>
    <name evidence="1" type="ORF">GZ78_02905</name>
</gene>
<dbReference type="Proteomes" id="UP000028073">
    <property type="component" value="Unassembled WGS sequence"/>
</dbReference>
<dbReference type="AlphaFoldDB" id="A0A081NKN1"/>
<organism evidence="1 2">
    <name type="scientific">Endozoicomonas numazuensis</name>
    <dbReference type="NCBI Taxonomy" id="1137799"/>
    <lineage>
        <taxon>Bacteria</taxon>
        <taxon>Pseudomonadati</taxon>
        <taxon>Pseudomonadota</taxon>
        <taxon>Gammaproteobacteria</taxon>
        <taxon>Oceanospirillales</taxon>
        <taxon>Endozoicomonadaceae</taxon>
        <taxon>Endozoicomonas</taxon>
    </lineage>
</organism>
<name>A0A081NKN1_9GAMM</name>
<evidence type="ECO:0000313" key="2">
    <source>
        <dbReference type="Proteomes" id="UP000028073"/>
    </source>
</evidence>
<comment type="caution">
    <text evidence="1">The sequence shown here is derived from an EMBL/GenBank/DDBJ whole genome shotgun (WGS) entry which is preliminary data.</text>
</comment>
<protein>
    <submittedName>
        <fullName evidence="1">Uncharacterized protein</fullName>
    </submittedName>
</protein>
<evidence type="ECO:0000313" key="1">
    <source>
        <dbReference type="EMBL" id="KEQ19004.1"/>
    </source>
</evidence>